<dbReference type="CDD" id="cd02009">
    <property type="entry name" value="TPP_SHCHC_synthase"/>
    <property type="match status" value="1"/>
</dbReference>
<comment type="cofactor">
    <cofactor evidence="7">
        <name>Mg(2+)</name>
        <dbReference type="ChEBI" id="CHEBI:18420"/>
    </cofactor>
    <cofactor evidence="7">
        <name>Mn(2+)</name>
        <dbReference type="ChEBI" id="CHEBI:29035"/>
    </cofactor>
</comment>
<dbReference type="SUPFAM" id="SSF52518">
    <property type="entry name" value="Thiamin diphosphate-binding fold (THDP-binding)"/>
    <property type="match status" value="2"/>
</dbReference>
<feature type="domain" description="Menaquinone biosynthesis protein MenD middle" evidence="10">
    <location>
        <begin position="184"/>
        <end position="389"/>
    </location>
</feature>
<evidence type="ECO:0000256" key="1">
    <source>
        <dbReference type="ARBA" id="ARBA00022428"/>
    </source>
</evidence>
<dbReference type="Pfam" id="PF02776">
    <property type="entry name" value="TPP_enzyme_N"/>
    <property type="match status" value="1"/>
</dbReference>
<comment type="similarity">
    <text evidence="7">Belongs to the TPP enzyme family. MenD subfamily.</text>
</comment>
<dbReference type="SUPFAM" id="SSF52467">
    <property type="entry name" value="DHS-like NAD/FAD-binding domain"/>
    <property type="match status" value="1"/>
</dbReference>
<evidence type="ECO:0000256" key="7">
    <source>
        <dbReference type="HAMAP-Rule" id="MF_01659"/>
    </source>
</evidence>
<keyword evidence="3 7" id="KW-0479">Metal-binding</keyword>
<comment type="cofactor">
    <cofactor evidence="7">
        <name>thiamine diphosphate</name>
        <dbReference type="ChEBI" id="CHEBI:58937"/>
    </cofactor>
    <text evidence="7">Binds 1 thiamine pyrophosphate per subunit.</text>
</comment>
<evidence type="ECO:0000259" key="8">
    <source>
        <dbReference type="Pfam" id="PF02775"/>
    </source>
</evidence>
<dbReference type="NCBIfam" id="TIGR00173">
    <property type="entry name" value="menD"/>
    <property type="match status" value="1"/>
</dbReference>
<dbReference type="Proteomes" id="UP000825886">
    <property type="component" value="Chromosome"/>
</dbReference>
<comment type="pathway">
    <text evidence="7">Quinol/quinone metabolism; menaquinone biosynthesis.</text>
</comment>
<dbReference type="HAMAP" id="MF_01659">
    <property type="entry name" value="MenD"/>
    <property type="match status" value="1"/>
</dbReference>
<comment type="subunit">
    <text evidence="7">Homodimer.</text>
</comment>
<comment type="catalytic activity">
    <reaction evidence="7">
        <text>isochorismate + 2-oxoglutarate + H(+) = 5-enolpyruvoyl-6-hydroxy-2-succinyl-cyclohex-3-ene-1-carboxylate + CO2</text>
        <dbReference type="Rhea" id="RHEA:25593"/>
        <dbReference type="ChEBI" id="CHEBI:15378"/>
        <dbReference type="ChEBI" id="CHEBI:16526"/>
        <dbReference type="ChEBI" id="CHEBI:16810"/>
        <dbReference type="ChEBI" id="CHEBI:29780"/>
        <dbReference type="ChEBI" id="CHEBI:58818"/>
        <dbReference type="EC" id="2.2.1.9"/>
    </reaction>
</comment>
<dbReference type="InterPro" id="IPR032264">
    <property type="entry name" value="MenD_middle"/>
</dbReference>
<evidence type="ECO:0000313" key="12">
    <source>
        <dbReference type="Proteomes" id="UP000825886"/>
    </source>
</evidence>
<dbReference type="GO" id="GO:0070204">
    <property type="term" value="F:2-succinyl-5-enolpyruvyl-6-hydroxy-3-cyclohexene-1-carboxylic-acid synthase activity"/>
    <property type="evidence" value="ECO:0007669"/>
    <property type="project" value="UniProtKB-EC"/>
</dbReference>
<feature type="domain" description="Thiamine pyrophosphate enzyme TPP-binding" evidence="8">
    <location>
        <begin position="424"/>
        <end position="536"/>
    </location>
</feature>
<feature type="domain" description="Thiamine pyrophosphate enzyme N-terminal TPP-binding" evidence="9">
    <location>
        <begin position="10"/>
        <end position="122"/>
    </location>
</feature>
<keyword evidence="4 7" id="KW-0460">Magnesium</keyword>
<dbReference type="Pfam" id="PF16582">
    <property type="entry name" value="TPP_enzyme_M_2"/>
    <property type="match status" value="1"/>
</dbReference>
<organism evidence="11 12">
    <name type="scientific">Symbiopectobacterium purcellii</name>
    <dbReference type="NCBI Taxonomy" id="2871826"/>
    <lineage>
        <taxon>Bacteria</taxon>
        <taxon>Pseudomonadati</taxon>
        <taxon>Pseudomonadota</taxon>
        <taxon>Gammaproteobacteria</taxon>
        <taxon>Enterobacterales</taxon>
        <taxon>Enterobacteriaceae</taxon>
    </lineage>
</organism>
<keyword evidence="6 7" id="KW-0464">Manganese</keyword>
<dbReference type="PANTHER" id="PTHR42916:SF1">
    <property type="entry name" value="PROTEIN PHYLLO, CHLOROPLASTIC"/>
    <property type="match status" value="1"/>
</dbReference>
<keyword evidence="1 7" id="KW-0474">Menaquinone biosynthesis</keyword>
<keyword evidence="5 7" id="KW-0786">Thiamine pyrophosphate</keyword>
<dbReference type="EC" id="2.2.1.9" evidence="7"/>
<evidence type="ECO:0000259" key="9">
    <source>
        <dbReference type="Pfam" id="PF02776"/>
    </source>
</evidence>
<dbReference type="InterPro" id="IPR029035">
    <property type="entry name" value="DHS-like_NAD/FAD-binding_dom"/>
</dbReference>
<evidence type="ECO:0000259" key="10">
    <source>
        <dbReference type="Pfam" id="PF16582"/>
    </source>
</evidence>
<dbReference type="Gene3D" id="3.40.50.1220">
    <property type="entry name" value="TPP-binding domain"/>
    <property type="match status" value="1"/>
</dbReference>
<evidence type="ECO:0000313" key="11">
    <source>
        <dbReference type="EMBL" id="QZN96923.1"/>
    </source>
</evidence>
<gene>
    <name evidence="7 11" type="primary">menD</name>
    <name evidence="11" type="ORF">K6K13_05860</name>
</gene>
<dbReference type="PIRSF" id="PIRSF004983">
    <property type="entry name" value="MenD"/>
    <property type="match status" value="1"/>
</dbReference>
<protein>
    <recommendedName>
        <fullName evidence="7">2-succinyl-5-enolpyruvyl-6-hydroxy-3-cyclohexene-1-carboxylate synthase</fullName>
        <shortName evidence="7">SEPHCHC synthase</shortName>
        <ecNumber evidence="7">2.2.1.9</ecNumber>
    </recommendedName>
    <alternativeName>
        <fullName evidence="7">Menaquinone biosynthesis protein MenD</fullName>
    </alternativeName>
</protein>
<reference evidence="11 12" key="1">
    <citation type="submission" date="2021-08" db="EMBL/GenBank/DDBJ databases">
        <title>Culture and genomic analysis of Symbiopectobacterium purcellii sp. nov. gen. nov., isolated from the leafhopper Empoasca decipiens.</title>
        <authorList>
            <person name="Nadal-Jimenez P."/>
            <person name="Siozios S."/>
            <person name="Halliday N."/>
            <person name="Camara M."/>
            <person name="Hurst G.D.D."/>
        </authorList>
    </citation>
    <scope>NUCLEOTIDE SEQUENCE [LARGE SCALE GENOMIC DNA]</scope>
    <source>
        <strain evidence="11 12">SyEd1</strain>
    </source>
</reference>
<evidence type="ECO:0000256" key="5">
    <source>
        <dbReference type="ARBA" id="ARBA00023052"/>
    </source>
</evidence>
<dbReference type="Pfam" id="PF02775">
    <property type="entry name" value="TPP_enzyme_C"/>
    <property type="match status" value="1"/>
</dbReference>
<keyword evidence="2 7" id="KW-0808">Transferase</keyword>
<dbReference type="PANTHER" id="PTHR42916">
    <property type="entry name" value="2-SUCCINYL-5-ENOLPYRUVYL-6-HYDROXY-3-CYCLOHEXENE-1-CARBOXYLATE SYNTHASE"/>
    <property type="match status" value="1"/>
</dbReference>
<sequence>MSTSVFNRRWATLLLEALTRHGVRHICIAPGSRSTPLTLAAAAHASVICHTHFDERGLGHLALGLAKASREPVAIIVTSGTATANLYPAIIEAGLTGERLVVLTADRPPELIDCGANQAIRQQGMYASHPTQVLNLPRPTPDLPARWLVSAIDGAVGALTHGALHINCPFAEPLYGPDDDDLYQDWLATLGGWWQTRAPWLRVAHPTAVAVEPDWPLWRKKRGVVLVGRVTAQEGAQLTAWAETLGWPLIGDALSQTGQPLPYADLWLAHPTAAQQLQTAEVVLQFGGSLTGKRVLHWQESCCPQEFWLIDPMPGRLDPAHHRGRRLVAPVSDWLNAHPAQAQAPWARGLSACVEAVRHYVAARLAGPFGEAPLAHRVAALLPPNGQLFAGNSLVIRLIDALAQLPGAYNVYGNRGASGIDGLIATMAGVQRANGLPTLGIVGDLSALYDMNSLALLRQAPAPLVLMVVNNNGGQIFSLLPTPARARETFYCMPQDVEFSHVAAMFGLNYVRAESWQQVSEATAACWAQGGVTLLEAVVEAKAWADTLNQLATQVANGEIETQLESDIARLEPLPL</sequence>
<dbReference type="InterPro" id="IPR012001">
    <property type="entry name" value="Thiamin_PyroP_enz_TPP-bd_dom"/>
</dbReference>
<comment type="pathway">
    <text evidence="7">Quinol/quinone metabolism; 1,4-dihydroxy-2-naphthoate biosynthesis; 1,4-dihydroxy-2-naphthoate from chorismate: step 2/7.</text>
</comment>
<proteinExistence type="inferred from homology"/>
<name>A0ABX9APD1_9ENTR</name>
<evidence type="ECO:0000256" key="4">
    <source>
        <dbReference type="ARBA" id="ARBA00022842"/>
    </source>
</evidence>
<dbReference type="CDD" id="cd07037">
    <property type="entry name" value="TPP_PYR_MenD"/>
    <property type="match status" value="1"/>
</dbReference>
<evidence type="ECO:0000256" key="6">
    <source>
        <dbReference type="ARBA" id="ARBA00023211"/>
    </source>
</evidence>
<dbReference type="InterPro" id="IPR011766">
    <property type="entry name" value="TPP_enzyme_TPP-bd"/>
</dbReference>
<dbReference type="InterPro" id="IPR029061">
    <property type="entry name" value="THDP-binding"/>
</dbReference>
<dbReference type="Gene3D" id="3.40.50.970">
    <property type="match status" value="2"/>
</dbReference>
<dbReference type="RefSeq" id="WP_222159936.1">
    <property type="nucleotide sequence ID" value="NZ_CP081864.1"/>
</dbReference>
<dbReference type="EMBL" id="CP081864">
    <property type="protein sequence ID" value="QZN96923.1"/>
    <property type="molecule type" value="Genomic_DNA"/>
</dbReference>
<keyword evidence="12" id="KW-1185">Reference proteome</keyword>
<evidence type="ECO:0000256" key="3">
    <source>
        <dbReference type="ARBA" id="ARBA00022723"/>
    </source>
</evidence>
<dbReference type="InterPro" id="IPR004433">
    <property type="entry name" value="MenaQ_synth_MenD"/>
</dbReference>
<accession>A0ABX9APD1</accession>
<evidence type="ECO:0000256" key="2">
    <source>
        <dbReference type="ARBA" id="ARBA00022679"/>
    </source>
</evidence>
<comment type="function">
    <text evidence="7">Catalyzes the thiamine diphosphate-dependent decarboxylation of 2-oxoglutarate and the subsequent addition of the resulting succinic semialdehyde-thiamine pyrophosphate anion to isochorismate to yield 2-succinyl-5-enolpyruvyl-6-hydroxy-3-cyclohexene-1-carboxylate (SEPHCHC).</text>
</comment>